<organism evidence="2 3">
    <name type="scientific">Eutypa lata (strain UCR-EL1)</name>
    <name type="common">Grapevine dieback disease fungus</name>
    <name type="synonym">Eutypa armeniacae</name>
    <dbReference type="NCBI Taxonomy" id="1287681"/>
    <lineage>
        <taxon>Eukaryota</taxon>
        <taxon>Fungi</taxon>
        <taxon>Dikarya</taxon>
        <taxon>Ascomycota</taxon>
        <taxon>Pezizomycotina</taxon>
        <taxon>Sordariomycetes</taxon>
        <taxon>Xylariomycetidae</taxon>
        <taxon>Xylariales</taxon>
        <taxon>Diatrypaceae</taxon>
        <taxon>Eutypa</taxon>
    </lineage>
</organism>
<evidence type="ECO:0000313" key="2">
    <source>
        <dbReference type="EMBL" id="EMR65417.1"/>
    </source>
</evidence>
<dbReference type="KEGG" id="ela:UCREL1_7607"/>
<evidence type="ECO:0000313" key="3">
    <source>
        <dbReference type="Proteomes" id="UP000012174"/>
    </source>
</evidence>
<sequence>MSQSNVGDRKVYEAGDQRNYKDSEIPGRPDYEQGKENSHLPNDSKDERSIANRLANEERKLNREEPQTEEAKASKQDPTLPAKLHGNAPSKGAQLDAEIRADEEATLKAKGKA</sequence>
<dbReference type="EMBL" id="KB706870">
    <property type="protein sequence ID" value="EMR65417.1"/>
    <property type="molecule type" value="Genomic_DNA"/>
</dbReference>
<gene>
    <name evidence="2" type="ORF">UCREL1_7607</name>
</gene>
<dbReference type="OrthoDB" id="3358750at2759"/>
<dbReference type="PANTHER" id="PTHR39475">
    <property type="entry name" value="CONIDIATION-SPECIFIC PROTEIN 6"/>
    <property type="match status" value="1"/>
</dbReference>
<name>M7SMI6_EUTLA</name>
<dbReference type="Proteomes" id="UP000012174">
    <property type="component" value="Unassembled WGS sequence"/>
</dbReference>
<feature type="compositionally biased region" description="Basic and acidic residues" evidence="1">
    <location>
        <begin position="97"/>
        <end position="107"/>
    </location>
</feature>
<keyword evidence="3" id="KW-1185">Reference proteome</keyword>
<evidence type="ECO:0000256" key="1">
    <source>
        <dbReference type="SAM" id="MobiDB-lite"/>
    </source>
</evidence>
<feature type="region of interest" description="Disordered" evidence="1">
    <location>
        <begin position="1"/>
        <end position="113"/>
    </location>
</feature>
<accession>M7SMI6</accession>
<dbReference type="HOGENOM" id="CLU_135765_1_0_1"/>
<dbReference type="AlphaFoldDB" id="M7SMI6"/>
<dbReference type="PANTHER" id="PTHR39475:SF1">
    <property type="entry name" value="CONIDIATION-SPECIFIC PROTEIN 6"/>
    <property type="match status" value="1"/>
</dbReference>
<reference evidence="3" key="1">
    <citation type="journal article" date="2013" name="Genome Announc.">
        <title>Draft genome sequence of the grapevine dieback fungus Eutypa lata UCR-EL1.</title>
        <authorList>
            <person name="Blanco-Ulate B."/>
            <person name="Rolshausen P.E."/>
            <person name="Cantu D."/>
        </authorList>
    </citation>
    <scope>NUCLEOTIDE SEQUENCE [LARGE SCALE GENOMIC DNA]</scope>
    <source>
        <strain evidence="3">UCR-EL1</strain>
    </source>
</reference>
<proteinExistence type="predicted"/>
<protein>
    <submittedName>
        <fullName evidence="2">Uncharacterized protein</fullName>
    </submittedName>
</protein>
<feature type="compositionally biased region" description="Basic and acidic residues" evidence="1">
    <location>
        <begin position="7"/>
        <end position="75"/>
    </location>
</feature>
<dbReference type="eggNOG" id="ENOG502SC0A">
    <property type="taxonomic scope" value="Eukaryota"/>
</dbReference>
<dbReference type="OMA" id="NPPDSNR"/>